<gene>
    <name evidence="4" type="ORF">E4V82_08845</name>
</gene>
<comment type="caution">
    <text evidence="4">The sequence shown here is derived from an EMBL/GenBank/DDBJ whole genome shotgun (WGS) entry which is preliminary data.</text>
</comment>
<feature type="domain" description="DUF4352" evidence="3">
    <location>
        <begin position="53"/>
        <end position="163"/>
    </location>
</feature>
<evidence type="ECO:0000313" key="5">
    <source>
        <dbReference type="Proteomes" id="UP000342249"/>
    </source>
</evidence>
<evidence type="ECO:0000259" key="3">
    <source>
        <dbReference type="Pfam" id="PF11611"/>
    </source>
</evidence>
<keyword evidence="2" id="KW-1133">Transmembrane helix</keyword>
<dbReference type="InterPro" id="IPR029050">
    <property type="entry name" value="Immunoprotect_excell_Ig-like"/>
</dbReference>
<keyword evidence="2" id="KW-0472">Membrane</keyword>
<dbReference type="InterPro" id="IPR029051">
    <property type="entry name" value="DUF4352"/>
</dbReference>
<name>A0A5N7IMK3_9CLOT</name>
<protein>
    <submittedName>
        <fullName evidence="4">DUF4352 domain-containing protein</fullName>
    </submittedName>
</protein>
<evidence type="ECO:0000256" key="2">
    <source>
        <dbReference type="SAM" id="Phobius"/>
    </source>
</evidence>
<evidence type="ECO:0000313" key="4">
    <source>
        <dbReference type="EMBL" id="MPQ62221.1"/>
    </source>
</evidence>
<sequence length="177" mass="19515">MNKNNCIIISSVVAIVVIAGGFTMNNIIGSNRIKKSESTHVASVLVPTDKDFYKVGDTVKINDISLKIDKIHTANGNKANRPDAGLEYLIVTITVKNGSNSNRSYGDDFQMQDDKGKIRDPIVTMMANNHIFKGGNLAPKGEFTGTLTFLTVKDAKGLSLNYNWDTLRHKIVRFKLN</sequence>
<dbReference type="Pfam" id="PF11611">
    <property type="entry name" value="DUF4352"/>
    <property type="match status" value="1"/>
</dbReference>
<evidence type="ECO:0000256" key="1">
    <source>
        <dbReference type="ARBA" id="ARBA00022729"/>
    </source>
</evidence>
<keyword evidence="1" id="KW-0732">Signal</keyword>
<reference evidence="4 5" key="1">
    <citation type="journal article" date="2019" name="Lett. Appl. Microbiol.">
        <title>A case of 'blown pack' spoilage of vacuum-packaged pork likely associated with Clostridium estertheticum in Canada.</title>
        <authorList>
            <person name="Zhang P."/>
            <person name="Ward P."/>
            <person name="McMullen L.M."/>
            <person name="Yang X."/>
        </authorList>
    </citation>
    <scope>NUCLEOTIDE SEQUENCE [LARGE SCALE GENOMIC DNA]</scope>
    <source>
        <strain evidence="4 5">MA19</strain>
    </source>
</reference>
<accession>A0A5N7IMK3</accession>
<proteinExistence type="predicted"/>
<dbReference type="AlphaFoldDB" id="A0A5N7IMK3"/>
<dbReference type="Gene3D" id="2.60.40.1240">
    <property type="match status" value="1"/>
</dbReference>
<feature type="transmembrane region" description="Helical" evidence="2">
    <location>
        <begin position="6"/>
        <end position="28"/>
    </location>
</feature>
<dbReference type="RefSeq" id="WP_152752049.1">
    <property type="nucleotide sequence ID" value="NZ_JAHLDS010000013.1"/>
</dbReference>
<dbReference type="Proteomes" id="UP000342249">
    <property type="component" value="Unassembled WGS sequence"/>
</dbReference>
<dbReference type="EMBL" id="SPSF01000020">
    <property type="protein sequence ID" value="MPQ62221.1"/>
    <property type="molecule type" value="Genomic_DNA"/>
</dbReference>
<organism evidence="4 5">
    <name type="scientific">Clostridium estertheticum</name>
    <dbReference type="NCBI Taxonomy" id="238834"/>
    <lineage>
        <taxon>Bacteria</taxon>
        <taxon>Bacillati</taxon>
        <taxon>Bacillota</taxon>
        <taxon>Clostridia</taxon>
        <taxon>Eubacteriales</taxon>
        <taxon>Clostridiaceae</taxon>
        <taxon>Clostridium</taxon>
    </lineage>
</organism>
<keyword evidence="2" id="KW-0812">Transmembrane</keyword>